<sequence length="418" mass="46953">MRTHWPSRCHIPYSLWNLLLLFVSLATCNSLDTSCAPLLKTLLIMLCWLRLLLPVMCLLLSLHQISAQADECSERCDLYHGHCDEDGVCRCDPGWDGKFCEDCVRMPGCVHGSCHQPWQCMCHNGWAGKFCDKDLYMCNHSNPCQNKGECIIDSDGEFSCTCSESFYGRTCELKRGPCEKARFPCLNGGTCHDDGGFADTFSCHCLAGYTGELCQTDVDDCLMRPCANGATCHDGINRFSCECPSGFQGRFCTVNIDDCAGHPCHNNGRCYDRVGDYECYCPEGFMGKSCEIPIPKPTWDYDLRSSTKEDESIHEHGRVTRPPLVRTLDTSRQTQGTIAVKEVVTQVEKSLTKLQLVLVIVFGTITGIAMLFTITIVLVYRNRSTRQVTHHGYNLSRAKTQYQECQDTSPDHRKTTEL</sequence>
<dbReference type="InterPro" id="IPR013032">
    <property type="entry name" value="EGF-like_CS"/>
</dbReference>
<dbReference type="AGR" id="Xenbase:XB-GENE-17346184"/>
<dbReference type="FunFam" id="2.10.25.10:FF:000607">
    <property type="entry name" value="Protein delta 2"/>
    <property type="match status" value="1"/>
</dbReference>
<dbReference type="FunFam" id="2.10.25.10:FF:000263">
    <property type="entry name" value="Protein delta homolog 2"/>
    <property type="match status" value="1"/>
</dbReference>
<dbReference type="GO" id="GO:0045197">
    <property type="term" value="P:establishment or maintenance of epithelial cell apical/basal polarity"/>
    <property type="evidence" value="ECO:0007669"/>
    <property type="project" value="TreeGrafter"/>
</dbReference>
<dbReference type="InterPro" id="IPR000152">
    <property type="entry name" value="EGF-type_Asp/Asn_hydroxyl_site"/>
</dbReference>
<feature type="disulfide bond" evidence="13">
    <location>
        <begin position="91"/>
        <end position="100"/>
    </location>
</feature>
<name>A0A1L8G115_XENLA</name>
<evidence type="ECO:0000256" key="11">
    <source>
        <dbReference type="ARBA" id="ARBA00072388"/>
    </source>
</evidence>
<gene>
    <name evidence="16 17" type="primary">dlk2.S</name>
</gene>
<dbReference type="InterPro" id="IPR001881">
    <property type="entry name" value="EGF-like_Ca-bd_dom"/>
</dbReference>
<evidence type="ECO:0000256" key="7">
    <source>
        <dbReference type="ARBA" id="ARBA00023136"/>
    </source>
</evidence>
<evidence type="ECO:0000256" key="13">
    <source>
        <dbReference type="PROSITE-ProRule" id="PRU00076"/>
    </source>
</evidence>
<evidence type="ECO:0000313" key="16">
    <source>
        <dbReference type="RefSeq" id="XP_018120374.1"/>
    </source>
</evidence>
<dbReference type="FunFam" id="2.10.25.10:FF:000118">
    <property type="entry name" value="protein delta homolog 2"/>
    <property type="match status" value="2"/>
</dbReference>
<keyword evidence="15" id="KW-1185">Reference proteome</keyword>
<dbReference type="RefSeq" id="XP_018120374.1">
    <property type="nucleotide sequence ID" value="XM_018264885.2"/>
</dbReference>
<keyword evidence="4" id="KW-0732">Signal</keyword>
<dbReference type="PaxDb" id="8355-A0A1L8G115"/>
<feature type="disulfide bond" evidence="13">
    <location>
        <begin position="281"/>
        <end position="290"/>
    </location>
</feature>
<dbReference type="GO" id="GO:0005112">
    <property type="term" value="F:Notch binding"/>
    <property type="evidence" value="ECO:0000318"/>
    <property type="project" value="GO_Central"/>
</dbReference>
<dbReference type="KEGG" id="xla:108717654"/>
<dbReference type="SMART" id="SM00181">
    <property type="entry name" value="EGF"/>
    <property type="match status" value="6"/>
</dbReference>
<dbReference type="CDD" id="cd00054">
    <property type="entry name" value="EGF_CA"/>
    <property type="match status" value="4"/>
</dbReference>
<evidence type="ECO:0000256" key="8">
    <source>
        <dbReference type="ARBA" id="ARBA00023157"/>
    </source>
</evidence>
<keyword evidence="9" id="KW-0325">Glycoprotein</keyword>
<dbReference type="Proteomes" id="UP000186698">
    <property type="component" value="Chromosome 5S"/>
</dbReference>
<protein>
    <recommendedName>
        <fullName evidence="11">Protein delta homolog 2</fullName>
    </recommendedName>
    <alternativeName>
        <fullName evidence="12">Epidermal growth factor-like protein 9</fullName>
    </alternativeName>
</protein>
<evidence type="ECO:0000313" key="17">
    <source>
        <dbReference type="Xenbase" id="XB-GENE-17346184"/>
    </source>
</evidence>
<comment type="function">
    <text evidence="10">Regulates adipogenesis.</text>
</comment>
<dbReference type="OMA" id="KSCHHIN"/>
<dbReference type="STRING" id="8355.A0A1L8G115"/>
<feature type="domain" description="EGF-like" evidence="14">
    <location>
        <begin position="174"/>
        <end position="215"/>
    </location>
</feature>
<keyword evidence="8 13" id="KW-1015">Disulfide bond</keyword>
<dbReference type="Xenbase" id="XB-GENE-17346184">
    <property type="gene designation" value="dlk2.S"/>
</dbReference>
<evidence type="ECO:0000256" key="6">
    <source>
        <dbReference type="ARBA" id="ARBA00022989"/>
    </source>
</evidence>
<feature type="domain" description="EGF-like" evidence="14">
    <location>
        <begin position="217"/>
        <end position="253"/>
    </location>
</feature>
<dbReference type="Pfam" id="PF12661">
    <property type="entry name" value="hEGF"/>
    <property type="match status" value="2"/>
</dbReference>
<feature type="disulfide bond" evidence="13">
    <location>
        <begin position="243"/>
        <end position="252"/>
    </location>
</feature>
<evidence type="ECO:0000256" key="2">
    <source>
        <dbReference type="ARBA" id="ARBA00022536"/>
    </source>
</evidence>
<feature type="domain" description="EGF-like" evidence="14">
    <location>
        <begin position="68"/>
        <end position="101"/>
    </location>
</feature>
<accession>A0A1L8G115</accession>
<evidence type="ECO:0000256" key="9">
    <source>
        <dbReference type="ARBA" id="ARBA00023180"/>
    </source>
</evidence>
<proteinExistence type="predicted"/>
<dbReference type="FunFam" id="2.10.25.10:FF:000018">
    <property type="entry name" value="Delta-like 1"/>
    <property type="match status" value="1"/>
</dbReference>
<feature type="disulfide bond" evidence="13">
    <location>
        <begin position="205"/>
        <end position="214"/>
    </location>
</feature>
<dbReference type="GO" id="GO:0005509">
    <property type="term" value="F:calcium ion binding"/>
    <property type="evidence" value="ECO:0007669"/>
    <property type="project" value="InterPro"/>
</dbReference>
<dbReference type="Pfam" id="PF00008">
    <property type="entry name" value="EGF"/>
    <property type="match status" value="2"/>
</dbReference>
<dbReference type="InterPro" id="IPR000742">
    <property type="entry name" value="EGF"/>
</dbReference>
<dbReference type="Pfam" id="PF21700">
    <property type="entry name" value="EGF_DL_JAG"/>
    <property type="match status" value="1"/>
</dbReference>
<dbReference type="InterPro" id="IPR018097">
    <property type="entry name" value="EGF_Ca-bd_CS"/>
</dbReference>
<organism evidence="15 16">
    <name type="scientific">Xenopus laevis</name>
    <name type="common">African clawed frog</name>
    <dbReference type="NCBI Taxonomy" id="8355"/>
    <lineage>
        <taxon>Eukaryota</taxon>
        <taxon>Metazoa</taxon>
        <taxon>Chordata</taxon>
        <taxon>Craniata</taxon>
        <taxon>Vertebrata</taxon>
        <taxon>Euteleostomi</taxon>
        <taxon>Amphibia</taxon>
        <taxon>Batrachia</taxon>
        <taxon>Anura</taxon>
        <taxon>Pipoidea</taxon>
        <taxon>Pipidae</taxon>
        <taxon>Xenopodinae</taxon>
        <taxon>Xenopus</taxon>
        <taxon>Xenopus</taxon>
    </lineage>
</organism>
<evidence type="ECO:0000313" key="15">
    <source>
        <dbReference type="Proteomes" id="UP000186698"/>
    </source>
</evidence>
<dbReference type="PROSITE" id="PS00022">
    <property type="entry name" value="EGF_1"/>
    <property type="match status" value="6"/>
</dbReference>
<dbReference type="PANTHER" id="PTHR24049:SF38">
    <property type="entry name" value="DELTA-LIKE PROTEIN"/>
    <property type="match status" value="1"/>
</dbReference>
<evidence type="ECO:0000256" key="12">
    <source>
        <dbReference type="ARBA" id="ARBA00078815"/>
    </source>
</evidence>
<keyword evidence="3" id="KW-0812">Transmembrane</keyword>
<dbReference type="GO" id="GO:0032991">
    <property type="term" value="C:protein-containing complex"/>
    <property type="evidence" value="ECO:0007669"/>
    <property type="project" value="TreeGrafter"/>
</dbReference>
<dbReference type="Bgee" id="108717654">
    <property type="expression patterns" value="Expressed in gastrula and 4 other cell types or tissues"/>
</dbReference>
<dbReference type="PROSITE" id="PS00010">
    <property type="entry name" value="ASX_HYDROXYL"/>
    <property type="match status" value="2"/>
</dbReference>
<dbReference type="PANTHER" id="PTHR24049">
    <property type="entry name" value="CRUMBS FAMILY MEMBER"/>
    <property type="match status" value="1"/>
</dbReference>
<feature type="domain" description="EGF-like" evidence="14">
    <location>
        <begin position="255"/>
        <end position="291"/>
    </location>
</feature>
<dbReference type="CTD" id="108717654"/>
<keyword evidence="2 13" id="KW-0245">EGF-like domain</keyword>
<dbReference type="PROSITE" id="PS01187">
    <property type="entry name" value="EGF_CA"/>
    <property type="match status" value="1"/>
</dbReference>
<dbReference type="PRINTS" id="PR00010">
    <property type="entry name" value="EGFBLOOD"/>
</dbReference>
<feature type="disulfide bond" evidence="13">
    <location>
        <begin position="162"/>
        <end position="171"/>
    </location>
</feature>
<reference evidence="16" key="1">
    <citation type="submission" date="2025-08" db="UniProtKB">
        <authorList>
            <consortium name="RefSeq"/>
        </authorList>
    </citation>
    <scope>IDENTIFICATION</scope>
    <source>
        <strain evidence="16">J_2021</strain>
        <tissue evidence="16">Erythrocytes</tissue>
    </source>
</reference>
<feature type="domain" description="EGF-like" evidence="14">
    <location>
        <begin position="134"/>
        <end position="172"/>
    </location>
</feature>
<dbReference type="InterPro" id="IPR051022">
    <property type="entry name" value="Notch_Cell-Fate_Det"/>
</dbReference>
<dbReference type="GO" id="GO:0045746">
    <property type="term" value="P:negative regulation of Notch signaling pathway"/>
    <property type="evidence" value="ECO:0007669"/>
    <property type="project" value="UniProtKB-ARBA"/>
</dbReference>
<dbReference type="OrthoDB" id="430340at2759"/>
<keyword evidence="5" id="KW-0677">Repeat</keyword>
<dbReference type="PROSITE" id="PS01186">
    <property type="entry name" value="EGF_2"/>
    <property type="match status" value="4"/>
</dbReference>
<comment type="subcellular location">
    <subcellularLocation>
        <location evidence="1">Membrane</location>
        <topology evidence="1">Single-pass type I membrane protein</topology>
    </subcellularLocation>
</comment>
<dbReference type="GO" id="GO:0005886">
    <property type="term" value="C:plasma membrane"/>
    <property type="evidence" value="ECO:0007669"/>
    <property type="project" value="TreeGrafter"/>
</dbReference>
<keyword evidence="6" id="KW-1133">Transmembrane helix</keyword>
<evidence type="ECO:0000256" key="5">
    <source>
        <dbReference type="ARBA" id="ARBA00022737"/>
    </source>
</evidence>
<keyword evidence="7" id="KW-0472">Membrane</keyword>
<evidence type="ECO:0000256" key="4">
    <source>
        <dbReference type="ARBA" id="ARBA00022729"/>
    </source>
</evidence>
<dbReference type="Gene3D" id="2.10.25.10">
    <property type="entry name" value="Laminin"/>
    <property type="match status" value="5"/>
</dbReference>
<evidence type="ECO:0000256" key="10">
    <source>
        <dbReference type="ARBA" id="ARBA00060273"/>
    </source>
</evidence>
<dbReference type="SMART" id="SM00179">
    <property type="entry name" value="EGF_CA"/>
    <property type="match status" value="4"/>
</dbReference>
<dbReference type="PROSITE" id="PS50026">
    <property type="entry name" value="EGF_3"/>
    <property type="match status" value="5"/>
</dbReference>
<comment type="caution">
    <text evidence="13">Lacks conserved residue(s) required for the propagation of feature annotation.</text>
</comment>
<evidence type="ECO:0000256" key="1">
    <source>
        <dbReference type="ARBA" id="ARBA00004479"/>
    </source>
</evidence>
<dbReference type="AlphaFoldDB" id="A0A1L8G115"/>
<evidence type="ECO:0000256" key="3">
    <source>
        <dbReference type="ARBA" id="ARBA00022692"/>
    </source>
</evidence>
<dbReference type="GeneID" id="108717654"/>
<evidence type="ECO:0000259" key="14">
    <source>
        <dbReference type="PROSITE" id="PS50026"/>
    </source>
</evidence>
<dbReference type="SUPFAM" id="SSF57196">
    <property type="entry name" value="EGF/Laminin"/>
    <property type="match status" value="4"/>
</dbReference>
<dbReference type="GO" id="GO:0007157">
    <property type="term" value="P:heterophilic cell-cell adhesion via plasma membrane cell adhesion molecules"/>
    <property type="evidence" value="ECO:0007669"/>
    <property type="project" value="TreeGrafter"/>
</dbReference>